<evidence type="ECO:0000256" key="8">
    <source>
        <dbReference type="ARBA" id="ARBA00023012"/>
    </source>
</evidence>
<dbReference type="InterPro" id="IPR050482">
    <property type="entry name" value="Sensor_HK_TwoCompSys"/>
</dbReference>
<keyword evidence="7" id="KW-0067">ATP-binding</keyword>
<keyword evidence="12" id="KW-1185">Reference proteome</keyword>
<keyword evidence="8" id="KW-0902">Two-component regulatory system</keyword>
<dbReference type="SUPFAM" id="SSF55874">
    <property type="entry name" value="ATPase domain of HSP90 chaperone/DNA topoisomerase II/histidine kinase"/>
    <property type="match status" value="1"/>
</dbReference>
<dbReference type="GO" id="GO:0005524">
    <property type="term" value="F:ATP binding"/>
    <property type="evidence" value="ECO:0007669"/>
    <property type="project" value="UniProtKB-KW"/>
</dbReference>
<dbReference type="SMART" id="SM00387">
    <property type="entry name" value="HATPase_c"/>
    <property type="match status" value="1"/>
</dbReference>
<keyword evidence="9" id="KW-0812">Transmembrane</keyword>
<gene>
    <name evidence="11" type="ORF">F8566_23625</name>
</gene>
<dbReference type="GO" id="GO:0016020">
    <property type="term" value="C:membrane"/>
    <property type="evidence" value="ECO:0007669"/>
    <property type="project" value="InterPro"/>
</dbReference>
<keyword evidence="5" id="KW-0547">Nucleotide-binding</keyword>
<dbReference type="PANTHER" id="PTHR24421">
    <property type="entry name" value="NITRATE/NITRITE SENSOR PROTEIN NARX-RELATED"/>
    <property type="match status" value="1"/>
</dbReference>
<evidence type="ECO:0000256" key="1">
    <source>
        <dbReference type="ARBA" id="ARBA00000085"/>
    </source>
</evidence>
<protein>
    <recommendedName>
        <fullName evidence="2">histidine kinase</fullName>
        <ecNumber evidence="2">2.7.13.3</ecNumber>
    </recommendedName>
</protein>
<dbReference type="Pfam" id="PF02518">
    <property type="entry name" value="HATPase_c"/>
    <property type="match status" value="1"/>
</dbReference>
<dbReference type="Pfam" id="PF13796">
    <property type="entry name" value="Sensor"/>
    <property type="match status" value="1"/>
</dbReference>
<dbReference type="GO" id="GO:0046983">
    <property type="term" value="F:protein dimerization activity"/>
    <property type="evidence" value="ECO:0007669"/>
    <property type="project" value="InterPro"/>
</dbReference>
<evidence type="ECO:0000313" key="12">
    <source>
        <dbReference type="Proteomes" id="UP000468735"/>
    </source>
</evidence>
<evidence type="ECO:0000256" key="6">
    <source>
        <dbReference type="ARBA" id="ARBA00022777"/>
    </source>
</evidence>
<reference evidence="11 12" key="1">
    <citation type="submission" date="2019-09" db="EMBL/GenBank/DDBJ databases">
        <title>Actinomadura physcomitrii sp. nov., a novel actinomycete isolated from moss [Physcomitrium sphaericum (Ludw) Fuernr].</title>
        <authorList>
            <person name="Zhuang X."/>
            <person name="Liu C."/>
        </authorList>
    </citation>
    <scope>NUCLEOTIDE SEQUENCE [LARGE SCALE GENOMIC DNA]</scope>
    <source>
        <strain evidence="11 12">HMC1</strain>
    </source>
</reference>
<sequence>MASISALERVRTHAPWSAATWRDTAFVVSGVPLQLAVWVPFWAPYRFWWISAIVVLLLAHPLTRAHRERFWAMLGVEIPLLPRKAQYGPGWQGALRQLRSWTAWRVLLYHVLVGPLIAAGGLLTLWVWAAGVAMAALPTFAWALPDSSGLSPNSHAATVAVTWVGGVSLLLAAPWLAAGVTRLDTRAGVALLGPSRAEELARKVEDLAEKRASVVDAADLERRRIERDLHDGAQQRLVSLAMNLGLARETLTGIPDEAMQVIVEAHEEAKEALTELRNLIRGLHPAVLEDRGLDAALSGVAARVPLPVRLRVDVAERASSTVEAVAYFVVSEALTNVVKHAKATKVEITVDRIGDLLRVAVTDDGIGGAAPSSAAAGGGAGGAGGAGGTGLAGLARRVQSVDGTFRITSPAGGPTTITVELPCAL</sequence>
<dbReference type="AlphaFoldDB" id="A0A6H9YVX2"/>
<feature type="domain" description="Histidine kinase/HSP90-like ATPase" evidence="10">
    <location>
        <begin position="321"/>
        <end position="425"/>
    </location>
</feature>
<dbReference type="InterPro" id="IPR011712">
    <property type="entry name" value="Sig_transdc_His_kin_sub3_dim/P"/>
</dbReference>
<dbReference type="PANTHER" id="PTHR24421:SF10">
    <property type="entry name" value="NITRATE_NITRITE SENSOR PROTEIN NARQ"/>
    <property type="match status" value="1"/>
</dbReference>
<dbReference type="Gene3D" id="3.30.565.10">
    <property type="entry name" value="Histidine kinase-like ATPase, C-terminal domain"/>
    <property type="match status" value="1"/>
</dbReference>
<accession>A0A6H9YVX2</accession>
<organism evidence="11 12">
    <name type="scientific">Actinomadura rudentiformis</name>
    <dbReference type="NCBI Taxonomy" id="359158"/>
    <lineage>
        <taxon>Bacteria</taxon>
        <taxon>Bacillati</taxon>
        <taxon>Actinomycetota</taxon>
        <taxon>Actinomycetes</taxon>
        <taxon>Streptosporangiales</taxon>
        <taxon>Thermomonosporaceae</taxon>
        <taxon>Actinomadura</taxon>
    </lineage>
</organism>
<keyword evidence="9" id="KW-1133">Transmembrane helix</keyword>
<dbReference type="InterPro" id="IPR025828">
    <property type="entry name" value="Put_sensor_dom"/>
</dbReference>
<keyword evidence="9" id="KW-0472">Membrane</keyword>
<evidence type="ECO:0000256" key="5">
    <source>
        <dbReference type="ARBA" id="ARBA00022741"/>
    </source>
</evidence>
<feature type="transmembrane region" description="Helical" evidence="9">
    <location>
        <begin position="156"/>
        <end position="177"/>
    </location>
</feature>
<dbReference type="EC" id="2.7.13.3" evidence="2"/>
<evidence type="ECO:0000256" key="4">
    <source>
        <dbReference type="ARBA" id="ARBA00022679"/>
    </source>
</evidence>
<dbReference type="Pfam" id="PF07730">
    <property type="entry name" value="HisKA_3"/>
    <property type="match status" value="1"/>
</dbReference>
<evidence type="ECO:0000256" key="9">
    <source>
        <dbReference type="SAM" id="Phobius"/>
    </source>
</evidence>
<dbReference type="GO" id="GO:0000155">
    <property type="term" value="F:phosphorelay sensor kinase activity"/>
    <property type="evidence" value="ECO:0007669"/>
    <property type="project" value="InterPro"/>
</dbReference>
<keyword evidence="3" id="KW-0597">Phosphoprotein</keyword>
<evidence type="ECO:0000256" key="2">
    <source>
        <dbReference type="ARBA" id="ARBA00012438"/>
    </source>
</evidence>
<dbReference type="InterPro" id="IPR003594">
    <property type="entry name" value="HATPase_dom"/>
</dbReference>
<evidence type="ECO:0000259" key="10">
    <source>
        <dbReference type="SMART" id="SM00387"/>
    </source>
</evidence>
<keyword evidence="4" id="KW-0808">Transferase</keyword>
<dbReference type="OrthoDB" id="5241729at2"/>
<evidence type="ECO:0000313" key="11">
    <source>
        <dbReference type="EMBL" id="KAB2346453.1"/>
    </source>
</evidence>
<feature type="transmembrane region" description="Helical" evidence="9">
    <location>
        <begin position="47"/>
        <end position="63"/>
    </location>
</feature>
<dbReference type="InterPro" id="IPR036890">
    <property type="entry name" value="HATPase_C_sf"/>
</dbReference>
<keyword evidence="6 11" id="KW-0418">Kinase</keyword>
<dbReference type="Gene3D" id="1.20.5.1930">
    <property type="match status" value="1"/>
</dbReference>
<comment type="catalytic activity">
    <reaction evidence="1">
        <text>ATP + protein L-histidine = ADP + protein N-phospho-L-histidine.</text>
        <dbReference type="EC" id="2.7.13.3"/>
    </reaction>
</comment>
<comment type="caution">
    <text evidence="11">The sequence shown here is derived from an EMBL/GenBank/DDBJ whole genome shotgun (WGS) entry which is preliminary data.</text>
</comment>
<proteinExistence type="predicted"/>
<dbReference type="RefSeq" id="WP_151563405.1">
    <property type="nucleotide sequence ID" value="NZ_WBMT01000011.1"/>
</dbReference>
<name>A0A6H9YVX2_9ACTN</name>
<dbReference type="EMBL" id="WBMT01000011">
    <property type="protein sequence ID" value="KAB2346453.1"/>
    <property type="molecule type" value="Genomic_DNA"/>
</dbReference>
<feature type="transmembrane region" description="Helical" evidence="9">
    <location>
        <begin position="106"/>
        <end position="136"/>
    </location>
</feature>
<dbReference type="Proteomes" id="UP000468735">
    <property type="component" value="Unassembled WGS sequence"/>
</dbReference>
<evidence type="ECO:0000256" key="3">
    <source>
        <dbReference type="ARBA" id="ARBA00022553"/>
    </source>
</evidence>
<evidence type="ECO:0000256" key="7">
    <source>
        <dbReference type="ARBA" id="ARBA00022840"/>
    </source>
</evidence>